<dbReference type="OrthoDB" id="8857014at2759"/>
<comment type="caution">
    <text evidence="2">The sequence shown here is derived from an EMBL/GenBank/DDBJ whole genome shotgun (WGS) entry which is preliminary data.</text>
</comment>
<dbReference type="Proteomes" id="UP001152622">
    <property type="component" value="Chromosome 24"/>
</dbReference>
<feature type="compositionally biased region" description="Acidic residues" evidence="1">
    <location>
        <begin position="82"/>
        <end position="92"/>
    </location>
</feature>
<dbReference type="EMBL" id="JAINUF010000024">
    <property type="protein sequence ID" value="KAJ8332889.1"/>
    <property type="molecule type" value="Genomic_DNA"/>
</dbReference>
<evidence type="ECO:0000313" key="2">
    <source>
        <dbReference type="EMBL" id="KAJ8332889.1"/>
    </source>
</evidence>
<organism evidence="2 3">
    <name type="scientific">Synaphobranchus kaupii</name>
    <name type="common">Kaup's arrowtooth eel</name>
    <dbReference type="NCBI Taxonomy" id="118154"/>
    <lineage>
        <taxon>Eukaryota</taxon>
        <taxon>Metazoa</taxon>
        <taxon>Chordata</taxon>
        <taxon>Craniata</taxon>
        <taxon>Vertebrata</taxon>
        <taxon>Euteleostomi</taxon>
        <taxon>Actinopterygii</taxon>
        <taxon>Neopterygii</taxon>
        <taxon>Teleostei</taxon>
        <taxon>Anguilliformes</taxon>
        <taxon>Synaphobranchidae</taxon>
        <taxon>Synaphobranchus</taxon>
    </lineage>
</organism>
<sequence length="263" mass="27970">MALFKPVLLDLSEEPCSCACPAACGALIPARDTHSLCVMRLGSKHAQEAIDSPESCSHCLALPKKLRRWRQGVAATHGNDLGPEDSDKEDDSTTASLPLQDLPSLSWADRSDPDMLAFPLSLSGTPILEEETSDNNDMAVASDYSGEEDSIPPAHLAPGMGTAHGQPHALLLEVSSCAISIAVSVTHECTAALRHWENTDFFTQGTPLGAVLMRKVVTTDASLSGRARRGAIGCFCGGHDWMSFTIGGSLHSLFQRTEVTTVT</sequence>
<name>A0A9Q1E621_SYNKA</name>
<accession>A0A9Q1E621</accession>
<feature type="region of interest" description="Disordered" evidence="1">
    <location>
        <begin position="75"/>
        <end position="100"/>
    </location>
</feature>
<evidence type="ECO:0000256" key="1">
    <source>
        <dbReference type="SAM" id="MobiDB-lite"/>
    </source>
</evidence>
<proteinExistence type="predicted"/>
<keyword evidence="3" id="KW-1185">Reference proteome</keyword>
<dbReference type="AlphaFoldDB" id="A0A9Q1E621"/>
<reference evidence="2" key="1">
    <citation type="journal article" date="2023" name="Science">
        <title>Genome structures resolve the early diversification of teleost fishes.</title>
        <authorList>
            <person name="Parey E."/>
            <person name="Louis A."/>
            <person name="Montfort J."/>
            <person name="Bouchez O."/>
            <person name="Roques C."/>
            <person name="Iampietro C."/>
            <person name="Lluch J."/>
            <person name="Castinel A."/>
            <person name="Donnadieu C."/>
            <person name="Desvignes T."/>
            <person name="Floi Bucao C."/>
            <person name="Jouanno E."/>
            <person name="Wen M."/>
            <person name="Mejri S."/>
            <person name="Dirks R."/>
            <person name="Jansen H."/>
            <person name="Henkel C."/>
            <person name="Chen W.J."/>
            <person name="Zahm M."/>
            <person name="Cabau C."/>
            <person name="Klopp C."/>
            <person name="Thompson A.W."/>
            <person name="Robinson-Rechavi M."/>
            <person name="Braasch I."/>
            <person name="Lecointre G."/>
            <person name="Bobe J."/>
            <person name="Postlethwait J.H."/>
            <person name="Berthelot C."/>
            <person name="Roest Crollius H."/>
            <person name="Guiguen Y."/>
        </authorList>
    </citation>
    <scope>NUCLEOTIDE SEQUENCE</scope>
    <source>
        <strain evidence="2">WJC10195</strain>
    </source>
</reference>
<protein>
    <submittedName>
        <fullName evidence="2">Uncharacterized protein</fullName>
    </submittedName>
</protein>
<evidence type="ECO:0000313" key="3">
    <source>
        <dbReference type="Proteomes" id="UP001152622"/>
    </source>
</evidence>
<gene>
    <name evidence="2" type="ORF">SKAU_G00417850</name>
</gene>